<dbReference type="EMBL" id="SDWS01000017">
    <property type="protein sequence ID" value="RYB88310.1"/>
    <property type="molecule type" value="Genomic_DNA"/>
</dbReference>
<dbReference type="Proteomes" id="UP000291838">
    <property type="component" value="Unassembled WGS sequence"/>
</dbReference>
<gene>
    <name evidence="1" type="ORF">EUA06_21725</name>
</gene>
<evidence type="ECO:0000313" key="2">
    <source>
        <dbReference type="Proteomes" id="UP000291838"/>
    </source>
</evidence>
<dbReference type="AlphaFoldDB" id="A0A4Q2RHX3"/>
<protein>
    <submittedName>
        <fullName evidence="1">Uncharacterized protein</fullName>
    </submittedName>
</protein>
<proteinExistence type="predicted"/>
<comment type="caution">
    <text evidence="1">The sequence shown here is derived from an EMBL/GenBank/DDBJ whole genome shotgun (WGS) entry which is preliminary data.</text>
</comment>
<organism evidence="1 2">
    <name type="scientific">Nocardioides glacieisoli</name>
    <dbReference type="NCBI Taxonomy" id="1168730"/>
    <lineage>
        <taxon>Bacteria</taxon>
        <taxon>Bacillati</taxon>
        <taxon>Actinomycetota</taxon>
        <taxon>Actinomycetes</taxon>
        <taxon>Propionibacteriales</taxon>
        <taxon>Nocardioidaceae</taxon>
        <taxon>Nocardioides</taxon>
    </lineage>
</organism>
<dbReference type="InterPro" id="IPR054206">
    <property type="entry name" value="DUF6912"/>
</dbReference>
<accession>A0A4Q2RHX3</accession>
<name>A0A4Q2RHX3_9ACTN</name>
<dbReference type="OrthoDB" id="3214389at2"/>
<sequence>MTRRYLPTTLPRLAAEWDGDGPGTDDAVVAADDGEETEYAALMTAADASAELLAGLPDGRRRRVVVVAETSADDAPVAWRDVVAVHVDDQDDADPDDDLAWWATQEIGDLVASL</sequence>
<dbReference type="Pfam" id="PF21853">
    <property type="entry name" value="DUF6912"/>
    <property type="match status" value="1"/>
</dbReference>
<keyword evidence="2" id="KW-1185">Reference proteome</keyword>
<evidence type="ECO:0000313" key="1">
    <source>
        <dbReference type="EMBL" id="RYB88310.1"/>
    </source>
</evidence>
<reference evidence="1 2" key="1">
    <citation type="submission" date="2019-01" db="EMBL/GenBank/DDBJ databases">
        <title>Novel species of Nocardioides.</title>
        <authorList>
            <person name="Liu Q."/>
            <person name="Xin Y.-H."/>
        </authorList>
    </citation>
    <scope>NUCLEOTIDE SEQUENCE [LARGE SCALE GENOMIC DNA]</scope>
    <source>
        <strain evidence="1 2">HLT3-15</strain>
    </source>
</reference>
<dbReference type="RefSeq" id="WP_129479711.1">
    <property type="nucleotide sequence ID" value="NZ_SDWS01000017.1"/>
</dbReference>